<gene>
    <name evidence="2" type="ORF">R5W23_000959</name>
</gene>
<organism evidence="2 3">
    <name type="scientific">Gemmata algarum</name>
    <dbReference type="NCBI Taxonomy" id="2975278"/>
    <lineage>
        <taxon>Bacteria</taxon>
        <taxon>Pseudomonadati</taxon>
        <taxon>Planctomycetota</taxon>
        <taxon>Planctomycetia</taxon>
        <taxon>Gemmatales</taxon>
        <taxon>Gemmataceae</taxon>
        <taxon>Gemmata</taxon>
    </lineage>
</organism>
<feature type="region of interest" description="Disordered" evidence="1">
    <location>
        <begin position="1"/>
        <end position="28"/>
    </location>
</feature>
<dbReference type="EMBL" id="JAXBLV010000014">
    <property type="protein sequence ID" value="MDY3558151.1"/>
    <property type="molecule type" value="Genomic_DNA"/>
</dbReference>
<protein>
    <submittedName>
        <fullName evidence="2">DUF1574 domain-containing protein</fullName>
    </submittedName>
</protein>
<comment type="caution">
    <text evidence="2">The sequence shown here is derived from an EMBL/GenBank/DDBJ whole genome shotgun (WGS) entry which is preliminary data.</text>
</comment>
<dbReference type="SUPFAM" id="SSF52266">
    <property type="entry name" value="SGNH hydrolase"/>
    <property type="match status" value="1"/>
</dbReference>
<proteinExistence type="predicted"/>
<sequence length="376" mass="40579">MNVRHLIPPRLFRPGRRPGPGATRTRTPRRAAVALGAGVVAFAAVQAALGALSAVTWWAADPVYEDKRERLARVERSAPPGTARVLLLGTSRSGNGFDAGRVSGASERAGAPAVAFNFGVPGAGPVTQLVYLRRLLADGHRPDVLVIEVLPALLSDAPAGPIETRVMTGDRLARDEVELLAGYGFPVDRLRRQWREAAVLPVHAHRFKLVSRVAPDALPWSLQTQGGRTPDPHGWRPTLVDQVGDEERARRTTDAAIEYREAFAHELPAGPAAAALRDVLTLCRRERLSVALVLFPEGTTFRALYAPGAELRLQQFLAGLSAEFGCPVTDARGWAADDQFVDGHHLLRPGADAFTDRFIHDALIPLLKSQAVGGHK</sequence>
<dbReference type="Proteomes" id="UP001272242">
    <property type="component" value="Unassembled WGS sequence"/>
</dbReference>
<accession>A0ABU5EST1</accession>
<dbReference type="RefSeq" id="WP_320685118.1">
    <property type="nucleotide sequence ID" value="NZ_JAXBLV010000014.1"/>
</dbReference>
<evidence type="ECO:0000256" key="1">
    <source>
        <dbReference type="SAM" id="MobiDB-lite"/>
    </source>
</evidence>
<feature type="compositionally biased region" description="Low complexity" evidence="1">
    <location>
        <begin position="19"/>
        <end position="28"/>
    </location>
</feature>
<evidence type="ECO:0000313" key="2">
    <source>
        <dbReference type="EMBL" id="MDY3558151.1"/>
    </source>
</evidence>
<keyword evidence="3" id="KW-1185">Reference proteome</keyword>
<reference evidence="3" key="1">
    <citation type="journal article" date="2023" name="Mar. Drugs">
        <title>Gemmata algarum, a Novel Planctomycete Isolated from an Algal Mat, Displays Antimicrobial Activity.</title>
        <authorList>
            <person name="Kumar G."/>
            <person name="Kallscheuer N."/>
            <person name="Kashif M."/>
            <person name="Ahamad S."/>
            <person name="Jagadeeshwari U."/>
            <person name="Pannikurungottu S."/>
            <person name="Haufschild T."/>
            <person name="Kabuu M."/>
            <person name="Sasikala C."/>
            <person name="Jogler C."/>
            <person name="Ramana C."/>
        </authorList>
    </citation>
    <scope>NUCLEOTIDE SEQUENCE [LARGE SCALE GENOMIC DNA]</scope>
    <source>
        <strain evidence="3">JC673</strain>
    </source>
</reference>
<name>A0ABU5EST1_9BACT</name>
<evidence type="ECO:0000313" key="3">
    <source>
        <dbReference type="Proteomes" id="UP001272242"/>
    </source>
</evidence>